<protein>
    <submittedName>
        <fullName evidence="2">Uncharacterized protein</fullName>
    </submittedName>
</protein>
<evidence type="ECO:0000256" key="1">
    <source>
        <dbReference type="SAM" id="MobiDB-lite"/>
    </source>
</evidence>
<feature type="region of interest" description="Disordered" evidence="1">
    <location>
        <begin position="1"/>
        <end position="37"/>
    </location>
</feature>
<dbReference type="EMBL" id="MF975637">
    <property type="protein sequence ID" value="ATN93706.1"/>
    <property type="molecule type" value="Genomic_DNA"/>
</dbReference>
<reference evidence="2 3" key="1">
    <citation type="submission" date="2017-09" db="EMBL/GenBank/DDBJ databases">
        <authorList>
            <person name="Ehlers B."/>
            <person name="Leendertz F.H."/>
        </authorList>
    </citation>
    <scope>NUCLEOTIDE SEQUENCE [LARGE SCALE GENOMIC DNA]</scope>
</reference>
<evidence type="ECO:0000313" key="2">
    <source>
        <dbReference type="EMBL" id="ATN93706.1"/>
    </source>
</evidence>
<organism evidence="2 3">
    <name type="scientific">Streptomyces phage Scap1</name>
    <dbReference type="NCBI Taxonomy" id="2041354"/>
    <lineage>
        <taxon>Viruses</taxon>
        <taxon>Duplodnaviria</taxon>
        <taxon>Heunggongvirae</taxon>
        <taxon>Uroviricota</taxon>
        <taxon>Caudoviricetes</taxon>
        <taxon>Scapunavirus</taxon>
        <taxon>Scapunavirus scap1</taxon>
    </lineage>
</organism>
<accession>A0A2D1GNS7</accession>
<sequence length="37" mass="4022">MNAKDPGAPCPPVEETDEDNALLDEVDADYEAEEVTE</sequence>
<proteinExistence type="predicted"/>
<feature type="compositionally biased region" description="Acidic residues" evidence="1">
    <location>
        <begin position="14"/>
        <end position="37"/>
    </location>
</feature>
<evidence type="ECO:0000313" key="3">
    <source>
        <dbReference type="Proteomes" id="UP000228985"/>
    </source>
</evidence>
<name>A0A2D1GNS7_9CAUD</name>
<keyword evidence="3" id="KW-1185">Reference proteome</keyword>
<gene>
    <name evidence="2" type="ORF">SEA_SCAP1_3</name>
</gene>
<dbReference type="Proteomes" id="UP000228985">
    <property type="component" value="Segment"/>
</dbReference>